<dbReference type="PANTHER" id="PTHR32347">
    <property type="entry name" value="EFFLUX SYSTEM COMPONENT YKNX-RELATED"/>
    <property type="match status" value="1"/>
</dbReference>
<accession>A0A941ENJ6</accession>
<gene>
    <name evidence="5" type="ORF">KDL01_03540</name>
</gene>
<dbReference type="EMBL" id="JAGSOG010000009">
    <property type="protein sequence ID" value="MBR7832314.1"/>
    <property type="molecule type" value="Genomic_DNA"/>
</dbReference>
<feature type="compositionally biased region" description="Low complexity" evidence="3">
    <location>
        <begin position="247"/>
        <end position="282"/>
    </location>
</feature>
<feature type="region of interest" description="Disordered" evidence="3">
    <location>
        <begin position="153"/>
        <end position="186"/>
    </location>
</feature>
<dbReference type="Gene3D" id="2.40.50.100">
    <property type="match status" value="1"/>
</dbReference>
<sequence>MKYFRSSRRAALNSGLAVVLVGAGVAAYLEVGSDTTASASSFTRMATVSRGTVLAQVSASGNLALAAQSSLAFGASGKVTAVDVTVGQTVKAGQVLATVDPTAANLALTEAKEQLTVAQDNLAKAQDGPSAQQQAVNNDQLTSDENAVNTAQQNLDSAESDSKSTTAQIQQDKNSLSNAEDQLQSARDQQALSNYVDPGTLAQDQESVTQAQASVNTAQTEVDGTTITAPSAGTILTVAGQVGSQVSAGSSTTGAASTSSGSGSSSTGSSSTGSSSSSSSSSSSAFITMADVSQLQITADVSETDIDSIKVGQDATITLNANSSSPLGATVATISPTSTVVSNVVEYAVTLNLTGDAPAGVRPGQSASILITTGEASNALYVPSSAITTTGSNSYVTVVTAGKDTLTKVTTGVVGTTDTEIKTGLTQGQQVMLTISSTSGSSTTGRGFGGIGTGTGGFGGTGAFAGGQG</sequence>
<dbReference type="Gene3D" id="2.40.420.20">
    <property type="match status" value="1"/>
</dbReference>
<dbReference type="Pfam" id="PF25917">
    <property type="entry name" value="BSH_RND"/>
    <property type="match status" value="1"/>
</dbReference>
<dbReference type="GO" id="GO:0030313">
    <property type="term" value="C:cell envelope"/>
    <property type="evidence" value="ECO:0007669"/>
    <property type="project" value="UniProtKB-SubCell"/>
</dbReference>
<keyword evidence="2" id="KW-0175">Coiled coil</keyword>
<comment type="caution">
    <text evidence="5">The sequence shown here is derived from an EMBL/GenBank/DDBJ whole genome shotgun (WGS) entry which is preliminary data.</text>
</comment>
<name>A0A941ENJ6_9ACTN</name>
<evidence type="ECO:0000256" key="3">
    <source>
        <dbReference type="SAM" id="MobiDB-lite"/>
    </source>
</evidence>
<evidence type="ECO:0000313" key="6">
    <source>
        <dbReference type="Proteomes" id="UP000675781"/>
    </source>
</evidence>
<dbReference type="Proteomes" id="UP000675781">
    <property type="component" value="Unassembled WGS sequence"/>
</dbReference>
<feature type="region of interest" description="Disordered" evidence="3">
    <location>
        <begin position="246"/>
        <end position="282"/>
    </location>
</feature>
<dbReference type="RefSeq" id="WP_212526846.1">
    <property type="nucleotide sequence ID" value="NZ_JAGSOG010000009.1"/>
</dbReference>
<proteinExistence type="predicted"/>
<comment type="subcellular location">
    <subcellularLocation>
        <location evidence="1">Cell envelope</location>
    </subcellularLocation>
</comment>
<dbReference type="SUPFAM" id="SSF111369">
    <property type="entry name" value="HlyD-like secretion proteins"/>
    <property type="match status" value="2"/>
</dbReference>
<keyword evidence="6" id="KW-1185">Reference proteome</keyword>
<dbReference type="AlphaFoldDB" id="A0A941ENJ6"/>
<dbReference type="InterPro" id="IPR058625">
    <property type="entry name" value="MdtA-like_BSH"/>
</dbReference>
<dbReference type="Gene3D" id="2.40.30.170">
    <property type="match status" value="1"/>
</dbReference>
<feature type="domain" description="Multidrug resistance protein MdtA-like barrel-sandwich hybrid" evidence="4">
    <location>
        <begin position="76"/>
        <end position="253"/>
    </location>
</feature>
<reference evidence="5" key="1">
    <citation type="submission" date="2021-04" db="EMBL/GenBank/DDBJ databases">
        <title>Genome based classification of Actinospica acidithermotolerans sp. nov., an actinobacterium isolated from an Indonesian hot spring.</title>
        <authorList>
            <person name="Kusuma A.B."/>
            <person name="Putra K.E."/>
            <person name="Nafisah S."/>
            <person name="Loh J."/>
            <person name="Nouioui I."/>
            <person name="Goodfellow M."/>
        </authorList>
    </citation>
    <scope>NUCLEOTIDE SEQUENCE</scope>
    <source>
        <strain evidence="5">CSCA 57</strain>
    </source>
</reference>
<dbReference type="Gene3D" id="1.10.287.470">
    <property type="entry name" value="Helix hairpin bin"/>
    <property type="match status" value="1"/>
</dbReference>
<dbReference type="InterPro" id="IPR050465">
    <property type="entry name" value="UPF0194_transport"/>
</dbReference>
<evidence type="ECO:0000259" key="4">
    <source>
        <dbReference type="Pfam" id="PF25917"/>
    </source>
</evidence>
<evidence type="ECO:0000313" key="5">
    <source>
        <dbReference type="EMBL" id="MBR7832314.1"/>
    </source>
</evidence>
<evidence type="ECO:0000256" key="2">
    <source>
        <dbReference type="ARBA" id="ARBA00023054"/>
    </source>
</evidence>
<protein>
    <submittedName>
        <fullName evidence="5">Biotin/lipoyl-binding protein</fullName>
    </submittedName>
</protein>
<organism evidence="5 6">
    <name type="scientific">Actinospica durhamensis</name>
    <dbReference type="NCBI Taxonomy" id="1508375"/>
    <lineage>
        <taxon>Bacteria</taxon>
        <taxon>Bacillati</taxon>
        <taxon>Actinomycetota</taxon>
        <taxon>Actinomycetes</taxon>
        <taxon>Catenulisporales</taxon>
        <taxon>Actinospicaceae</taxon>
        <taxon>Actinospica</taxon>
    </lineage>
</organism>
<evidence type="ECO:0000256" key="1">
    <source>
        <dbReference type="ARBA" id="ARBA00004196"/>
    </source>
</evidence>